<dbReference type="RefSeq" id="WP_345691053.1">
    <property type="nucleotide sequence ID" value="NZ_BAABIT010000001.1"/>
</dbReference>
<organism evidence="1 2">
    <name type="scientific">Streptomyces coeruleoprunus</name>
    <dbReference type="NCBI Taxonomy" id="285563"/>
    <lineage>
        <taxon>Bacteria</taxon>
        <taxon>Bacillati</taxon>
        <taxon>Actinomycetota</taxon>
        <taxon>Actinomycetes</taxon>
        <taxon>Kitasatosporales</taxon>
        <taxon>Streptomycetaceae</taxon>
        <taxon>Streptomyces</taxon>
    </lineage>
</organism>
<name>A0ABV9XHZ3_9ACTN</name>
<evidence type="ECO:0000313" key="2">
    <source>
        <dbReference type="Proteomes" id="UP001595829"/>
    </source>
</evidence>
<keyword evidence="2" id="KW-1185">Reference proteome</keyword>
<evidence type="ECO:0008006" key="3">
    <source>
        <dbReference type="Google" id="ProtNLM"/>
    </source>
</evidence>
<reference evidence="2" key="1">
    <citation type="journal article" date="2019" name="Int. J. Syst. Evol. Microbiol.">
        <title>The Global Catalogue of Microorganisms (GCM) 10K type strain sequencing project: providing services to taxonomists for standard genome sequencing and annotation.</title>
        <authorList>
            <consortium name="The Broad Institute Genomics Platform"/>
            <consortium name="The Broad Institute Genome Sequencing Center for Infectious Disease"/>
            <person name="Wu L."/>
            <person name="Ma J."/>
        </authorList>
    </citation>
    <scope>NUCLEOTIDE SEQUENCE [LARGE SCALE GENOMIC DNA]</scope>
    <source>
        <strain evidence="2">CGMCC 4.1648</strain>
    </source>
</reference>
<gene>
    <name evidence="1" type="ORF">ACFPM3_22965</name>
</gene>
<dbReference type="EMBL" id="JBHSJD010000017">
    <property type="protein sequence ID" value="MFC5024990.1"/>
    <property type="molecule type" value="Genomic_DNA"/>
</dbReference>
<evidence type="ECO:0000313" key="1">
    <source>
        <dbReference type="EMBL" id="MFC5024990.1"/>
    </source>
</evidence>
<protein>
    <recommendedName>
        <fullName evidence="3">Arginase</fullName>
    </recommendedName>
</protein>
<dbReference type="Proteomes" id="UP001595829">
    <property type="component" value="Unassembled WGS sequence"/>
</dbReference>
<proteinExistence type="predicted"/>
<sequence>MDFLVVDWDYFFPTPTAGGPLIEHAELYAWRTAEDPLFVEAAWLSRARRFLAAGAPLPDCREFGGFWERFRIADGAKVFYADSNAWAGQLFPSDIGGQGPWSSVHLFDAHHDCGYRQNNESFEQWRAAGALSAENWMLAHYWNGSRLFVHFPPWRESLSRPTEAPLIPVHMAIDRSCDTPAVTFDAVFVARSGAWVPSWCDAQFSAFLAACPARPVEVPQNRWTHPRPDVIRMAALMVSRDRAR</sequence>
<comment type="caution">
    <text evidence="1">The sequence shown here is derived from an EMBL/GenBank/DDBJ whole genome shotgun (WGS) entry which is preliminary data.</text>
</comment>
<accession>A0ABV9XHZ3</accession>